<feature type="transmembrane region" description="Helical" evidence="8">
    <location>
        <begin position="112"/>
        <end position="130"/>
    </location>
</feature>
<dbReference type="PANTHER" id="PTHR33908:SF3">
    <property type="entry name" value="UNDECAPRENYL PHOSPHATE-ALPHA-4-AMINO-4-DEOXY-L-ARABINOSE ARABINOSYL TRANSFERASE"/>
    <property type="match status" value="1"/>
</dbReference>
<evidence type="ECO:0000256" key="3">
    <source>
        <dbReference type="ARBA" id="ARBA00022676"/>
    </source>
</evidence>
<feature type="transmembrane region" description="Helical" evidence="8">
    <location>
        <begin position="208"/>
        <end position="226"/>
    </location>
</feature>
<feature type="transmembrane region" description="Helical" evidence="8">
    <location>
        <begin position="80"/>
        <end position="100"/>
    </location>
</feature>
<keyword evidence="3" id="KW-0328">Glycosyltransferase</keyword>
<proteinExistence type="predicted"/>
<dbReference type="InterPro" id="IPR038731">
    <property type="entry name" value="RgtA/B/C-like"/>
</dbReference>
<dbReference type="InterPro" id="IPR050297">
    <property type="entry name" value="LipidA_mod_glycosyltrf_83"/>
</dbReference>
<dbReference type="Pfam" id="PF13231">
    <property type="entry name" value="PMT_2"/>
    <property type="match status" value="1"/>
</dbReference>
<dbReference type="GO" id="GO:0010041">
    <property type="term" value="P:response to iron(III) ion"/>
    <property type="evidence" value="ECO:0007669"/>
    <property type="project" value="TreeGrafter"/>
</dbReference>
<keyword evidence="4" id="KW-0808">Transferase</keyword>
<dbReference type="Proteomes" id="UP000653156">
    <property type="component" value="Chromosome"/>
</dbReference>
<dbReference type="GO" id="GO:0009103">
    <property type="term" value="P:lipopolysaccharide biosynthetic process"/>
    <property type="evidence" value="ECO:0007669"/>
    <property type="project" value="TreeGrafter"/>
</dbReference>
<feature type="transmembrane region" description="Helical" evidence="8">
    <location>
        <begin position="136"/>
        <end position="154"/>
    </location>
</feature>
<feature type="domain" description="Glycosyltransferase RgtA/B/C/D-like" evidence="9">
    <location>
        <begin position="59"/>
        <end position="225"/>
    </location>
</feature>
<comment type="subcellular location">
    <subcellularLocation>
        <location evidence="1">Cell membrane</location>
        <topology evidence="1">Multi-pass membrane protein</topology>
    </subcellularLocation>
</comment>
<accession>A0A892ZGN6</accession>
<evidence type="ECO:0000256" key="8">
    <source>
        <dbReference type="SAM" id="Phobius"/>
    </source>
</evidence>
<dbReference type="GO" id="GO:0005886">
    <property type="term" value="C:plasma membrane"/>
    <property type="evidence" value="ECO:0007669"/>
    <property type="project" value="UniProtKB-SubCell"/>
</dbReference>
<gene>
    <name evidence="10" type="ORF">JQU52_14230</name>
</gene>
<organism evidence="10 11">
    <name type="scientific">Paralysiella testudinis</name>
    <dbReference type="NCBI Taxonomy" id="2809020"/>
    <lineage>
        <taxon>Bacteria</taxon>
        <taxon>Pseudomonadati</taxon>
        <taxon>Pseudomonadota</taxon>
        <taxon>Betaproteobacteria</taxon>
        <taxon>Neisseriales</taxon>
        <taxon>Neisseriaceae</taxon>
        <taxon>Paralysiella</taxon>
    </lineage>
</organism>
<dbReference type="EMBL" id="CP069798">
    <property type="protein sequence ID" value="QRQ81803.1"/>
    <property type="molecule type" value="Genomic_DNA"/>
</dbReference>
<keyword evidence="6 8" id="KW-1133">Transmembrane helix</keyword>
<keyword evidence="7 8" id="KW-0472">Membrane</keyword>
<evidence type="ECO:0000256" key="4">
    <source>
        <dbReference type="ARBA" id="ARBA00022679"/>
    </source>
</evidence>
<feature type="transmembrane region" description="Helical" evidence="8">
    <location>
        <begin position="258"/>
        <end position="276"/>
    </location>
</feature>
<evidence type="ECO:0000313" key="10">
    <source>
        <dbReference type="EMBL" id="QRQ81803.1"/>
    </source>
</evidence>
<evidence type="ECO:0000259" key="9">
    <source>
        <dbReference type="Pfam" id="PF13231"/>
    </source>
</evidence>
<dbReference type="KEGG" id="ptes:JQU52_14230"/>
<evidence type="ECO:0000256" key="7">
    <source>
        <dbReference type="ARBA" id="ARBA00023136"/>
    </source>
</evidence>
<keyword evidence="5 8" id="KW-0812">Transmembrane</keyword>
<reference evidence="10" key="1">
    <citation type="submission" date="2021-02" db="EMBL/GenBank/DDBJ databases">
        <title>Neisseriaceae sp. 26B isolated from the cloaca of a Common Toad-headed Turtle (Mesoclemmys nasuta).</title>
        <authorList>
            <person name="Spergser J."/>
            <person name="Busse H.-J."/>
        </authorList>
    </citation>
    <scope>NUCLEOTIDE SEQUENCE</scope>
    <source>
        <strain evidence="10">26B</strain>
    </source>
</reference>
<dbReference type="AlphaFoldDB" id="A0A892ZGN6"/>
<sequence length="512" mass="57271">MSAAHLVWVVVLILAWLLLWTPFRPLLVPDEGRYVGVAWEMLRSGNWITPTLNGFPYFHKPPLFYWITAAGLKVFGLHEWVGRLAPVIGATVGIAAVYAWVRQRQDVPTARLFLLLALVQPLVFGGAQYANLDMLVAGMITATLVLLAHSVFLLRNGGRYQTVLAWAYAFAGLGFLAKGLIGLVLPALALLCWLAATRQLKWLPKLLLSGRGWLVLLALVVPWLWAMQQRYPDFFHYFFVVQHFERFAKSGFNNMHPWWFYSALLALFLLPFAYPLWRSIRAGSLNTGTPHADMRWLMWIWAAVIILFFSLPKSKLVGYILPAVLPLVYLCADALVLRHRARVVAGQSGGRVYTGTIVAVSALLCIIAALLTTLQLAKVRHEQPLGHYLQQHLRSGDEVMMLGSYYFSVPFYAALTTPVHIVDNWQDPEIQARDNWKKEIADAAEFTPALASQYLSLPAQLLPAVCTGAPKWLIAGQSTAEQYPLLQSQAPVFEYQGQAIWHIVPGQTSACG</sequence>
<keyword evidence="11" id="KW-1185">Reference proteome</keyword>
<feature type="transmembrane region" description="Helical" evidence="8">
    <location>
        <begin position="319"/>
        <end position="337"/>
    </location>
</feature>
<name>A0A892ZGN6_9NEIS</name>
<dbReference type="GO" id="GO:0016763">
    <property type="term" value="F:pentosyltransferase activity"/>
    <property type="evidence" value="ECO:0007669"/>
    <property type="project" value="TreeGrafter"/>
</dbReference>
<evidence type="ECO:0000313" key="11">
    <source>
        <dbReference type="Proteomes" id="UP000653156"/>
    </source>
</evidence>
<evidence type="ECO:0000256" key="1">
    <source>
        <dbReference type="ARBA" id="ARBA00004651"/>
    </source>
</evidence>
<evidence type="ECO:0000256" key="5">
    <source>
        <dbReference type="ARBA" id="ARBA00022692"/>
    </source>
</evidence>
<feature type="transmembrane region" description="Helical" evidence="8">
    <location>
        <begin position="296"/>
        <end position="312"/>
    </location>
</feature>
<feature type="transmembrane region" description="Helical" evidence="8">
    <location>
        <begin position="166"/>
        <end position="196"/>
    </location>
</feature>
<keyword evidence="2" id="KW-1003">Cell membrane</keyword>
<dbReference type="RefSeq" id="WP_230339104.1">
    <property type="nucleotide sequence ID" value="NZ_CP069798.1"/>
</dbReference>
<evidence type="ECO:0000256" key="6">
    <source>
        <dbReference type="ARBA" id="ARBA00022989"/>
    </source>
</evidence>
<feature type="transmembrane region" description="Helical" evidence="8">
    <location>
        <begin position="357"/>
        <end position="377"/>
    </location>
</feature>
<dbReference type="PANTHER" id="PTHR33908">
    <property type="entry name" value="MANNOSYLTRANSFERASE YKCB-RELATED"/>
    <property type="match status" value="1"/>
</dbReference>
<protein>
    <submittedName>
        <fullName evidence="10">Glycosyltransferase family 39 protein</fullName>
    </submittedName>
</protein>
<evidence type="ECO:0000256" key="2">
    <source>
        <dbReference type="ARBA" id="ARBA00022475"/>
    </source>
</evidence>